<dbReference type="Proteomes" id="UP000070501">
    <property type="component" value="Unassembled WGS sequence"/>
</dbReference>
<gene>
    <name evidence="2" type="ORF">Micbo1qcDRAFT_156577</name>
</gene>
<keyword evidence="3" id="KW-1185">Reference proteome</keyword>
<dbReference type="AlphaFoldDB" id="A0A136JKE3"/>
<proteinExistence type="predicted"/>
<sequence length="71" mass="7772">MWPKSTSYESLPQSETSTTRPQVSRSILSGFSSRHVSSWSKTTATLALTNTVTLLALFASMRSRSFPSDTA</sequence>
<dbReference type="InParanoid" id="A0A136JKE3"/>
<evidence type="ECO:0000256" key="1">
    <source>
        <dbReference type="SAM" id="MobiDB-lite"/>
    </source>
</evidence>
<accession>A0A136JKE3</accession>
<feature type="non-terminal residue" evidence="2">
    <location>
        <position position="71"/>
    </location>
</feature>
<dbReference type="EMBL" id="KQ964245">
    <property type="protein sequence ID" value="KXJ97628.1"/>
    <property type="molecule type" value="Genomic_DNA"/>
</dbReference>
<evidence type="ECO:0000313" key="2">
    <source>
        <dbReference type="EMBL" id="KXJ97628.1"/>
    </source>
</evidence>
<organism evidence="2 3">
    <name type="scientific">Microdochium bolleyi</name>
    <dbReference type="NCBI Taxonomy" id="196109"/>
    <lineage>
        <taxon>Eukaryota</taxon>
        <taxon>Fungi</taxon>
        <taxon>Dikarya</taxon>
        <taxon>Ascomycota</taxon>
        <taxon>Pezizomycotina</taxon>
        <taxon>Sordariomycetes</taxon>
        <taxon>Xylariomycetidae</taxon>
        <taxon>Xylariales</taxon>
        <taxon>Microdochiaceae</taxon>
        <taxon>Microdochium</taxon>
    </lineage>
</organism>
<name>A0A136JKE3_9PEZI</name>
<reference evidence="3" key="1">
    <citation type="submission" date="2016-02" db="EMBL/GenBank/DDBJ databases">
        <title>Draft genome sequence of Microdochium bolleyi, a fungal endophyte of beachgrass.</title>
        <authorList>
            <consortium name="DOE Joint Genome Institute"/>
            <person name="David A.S."/>
            <person name="May G."/>
            <person name="Haridas S."/>
            <person name="Lim J."/>
            <person name="Wang M."/>
            <person name="Labutti K."/>
            <person name="Lipzen A."/>
            <person name="Barry K."/>
            <person name="Grigoriev I.V."/>
        </authorList>
    </citation>
    <scope>NUCLEOTIDE SEQUENCE [LARGE SCALE GENOMIC DNA]</scope>
    <source>
        <strain evidence="3">J235TASD1</strain>
    </source>
</reference>
<evidence type="ECO:0000313" key="3">
    <source>
        <dbReference type="Proteomes" id="UP000070501"/>
    </source>
</evidence>
<protein>
    <submittedName>
        <fullName evidence="2">Uncharacterized protein</fullName>
    </submittedName>
</protein>
<feature type="region of interest" description="Disordered" evidence="1">
    <location>
        <begin position="1"/>
        <end position="24"/>
    </location>
</feature>